<proteinExistence type="predicted"/>
<dbReference type="Proteomes" id="UP001501742">
    <property type="component" value="Unassembled WGS sequence"/>
</dbReference>
<protein>
    <submittedName>
        <fullName evidence="1">Uncharacterized protein</fullName>
    </submittedName>
</protein>
<organism evidence="1 2">
    <name type="scientific">Curtobacterium herbarum</name>
    <dbReference type="NCBI Taxonomy" id="150122"/>
    <lineage>
        <taxon>Bacteria</taxon>
        <taxon>Bacillati</taxon>
        <taxon>Actinomycetota</taxon>
        <taxon>Actinomycetes</taxon>
        <taxon>Micrococcales</taxon>
        <taxon>Microbacteriaceae</taxon>
        <taxon>Curtobacterium</taxon>
    </lineage>
</organism>
<keyword evidence="2" id="KW-1185">Reference proteome</keyword>
<gene>
    <name evidence="1" type="ORF">GCM10009627_30760</name>
</gene>
<reference evidence="2" key="1">
    <citation type="journal article" date="2019" name="Int. J. Syst. Evol. Microbiol.">
        <title>The Global Catalogue of Microorganisms (GCM) 10K type strain sequencing project: providing services to taxonomists for standard genome sequencing and annotation.</title>
        <authorList>
            <consortium name="The Broad Institute Genomics Platform"/>
            <consortium name="The Broad Institute Genome Sequencing Center for Infectious Disease"/>
            <person name="Wu L."/>
            <person name="Ma J."/>
        </authorList>
    </citation>
    <scope>NUCLEOTIDE SEQUENCE [LARGE SCALE GENOMIC DNA]</scope>
    <source>
        <strain evidence="2">JCM 12140</strain>
    </source>
</reference>
<comment type="caution">
    <text evidence="1">The sequence shown here is derived from an EMBL/GenBank/DDBJ whole genome shotgun (WGS) entry which is preliminary data.</text>
</comment>
<evidence type="ECO:0000313" key="2">
    <source>
        <dbReference type="Proteomes" id="UP001501742"/>
    </source>
</evidence>
<name>A0ABP4K6Q0_9MICO</name>
<dbReference type="RefSeq" id="WP_204607417.1">
    <property type="nucleotide sequence ID" value="NZ_BAAAJX010000017.1"/>
</dbReference>
<accession>A0ABP4K6Q0</accession>
<sequence>MKTDANLLRYQDFISLIRRFDRDLLIQGMSQCCLGWDGNPFGADGRPKEELPWNFAGAAAVAITRGTTGGKQPRKIDLLHIAGEFSRIETPQQLDGSQATYGLLLRWAYEQWPFNRVTTRDWARCVCLFDTTPFLDSYLPEVMRPGWQDELFGGSVTDFVTVGGVLWASCNQGNPFPFRWDGEMKEIPEALGGAERFDSFAVRNFTTDIDRFKVARRDVVESGADADAQKFLREPFAFNPLLSTPLVRGAFGDKWLAPCPPTLNLKTSPVGLAYAGSEKWGVRFRNDLGNRFEQYVGRQLRSNDAMQVRPEVVYGRDQRTIDWFVVTPEVVLLVECKSAMPAQSIREGLVEHVDSHRTALAKGIKQLNRTLGLYRDRSAALDFLPRDRPVLSLLVTLGNFDMVDQPFVQTALPKPDGLTAVVGVDFVERFVAMDAGERRALVESAPDFENGRNFISVPAWVEGRRAGRNVLLEEAYQQLPMVALAKKAGVLDE</sequence>
<dbReference type="EMBL" id="BAAAJX010000017">
    <property type="protein sequence ID" value="GAA1494730.1"/>
    <property type="molecule type" value="Genomic_DNA"/>
</dbReference>
<evidence type="ECO:0000313" key="1">
    <source>
        <dbReference type="EMBL" id="GAA1494730.1"/>
    </source>
</evidence>